<keyword evidence="6 10" id="KW-0694">RNA-binding</keyword>
<evidence type="ECO:0000256" key="10">
    <source>
        <dbReference type="PROSITE-ProRule" id="PRU00626"/>
    </source>
</evidence>
<dbReference type="PROSITE" id="PS51295">
    <property type="entry name" value="CRM"/>
    <property type="match status" value="3"/>
</dbReference>
<dbReference type="Pfam" id="PF01985">
    <property type="entry name" value="CRS1_YhbY"/>
    <property type="match status" value="3"/>
</dbReference>
<dbReference type="InterPro" id="IPR001890">
    <property type="entry name" value="RNA-binding_CRM"/>
</dbReference>
<comment type="subcellular location">
    <subcellularLocation>
        <location evidence="1">Plastid</location>
        <location evidence="1">Chloroplast</location>
    </subcellularLocation>
</comment>
<evidence type="ECO:0000256" key="11">
    <source>
        <dbReference type="SAM" id="Coils"/>
    </source>
</evidence>
<evidence type="ECO:0000256" key="4">
    <source>
        <dbReference type="ARBA" id="ARBA00022664"/>
    </source>
</evidence>
<keyword evidence="7" id="KW-0809">Transit peptide</keyword>
<keyword evidence="2" id="KW-0150">Chloroplast</keyword>
<comment type="caution">
    <text evidence="14">The sequence shown here is derived from an EMBL/GenBank/DDBJ whole genome shotgun (WGS) entry which is preliminary data.</text>
</comment>
<feature type="domain" description="CRM" evidence="13">
    <location>
        <begin position="213"/>
        <end position="309"/>
    </location>
</feature>
<evidence type="ECO:0000259" key="13">
    <source>
        <dbReference type="PROSITE" id="PS51295"/>
    </source>
</evidence>
<dbReference type="InterPro" id="IPR035920">
    <property type="entry name" value="YhbY-like_sf"/>
</dbReference>
<dbReference type="Gene3D" id="3.30.110.60">
    <property type="entry name" value="YhbY-like"/>
    <property type="match status" value="3"/>
</dbReference>
<evidence type="ECO:0000256" key="5">
    <source>
        <dbReference type="ARBA" id="ARBA00022737"/>
    </source>
</evidence>
<name>A0A843UNB0_COLES</name>
<evidence type="ECO:0000256" key="2">
    <source>
        <dbReference type="ARBA" id="ARBA00022528"/>
    </source>
</evidence>
<evidence type="ECO:0000256" key="6">
    <source>
        <dbReference type="ARBA" id="ARBA00022884"/>
    </source>
</evidence>
<feature type="coiled-coil region" evidence="11">
    <location>
        <begin position="622"/>
        <end position="649"/>
    </location>
</feature>
<evidence type="ECO:0000256" key="3">
    <source>
        <dbReference type="ARBA" id="ARBA00022640"/>
    </source>
</evidence>
<dbReference type="EMBL" id="NMUH01000687">
    <property type="protein sequence ID" value="MQL83280.1"/>
    <property type="molecule type" value="Genomic_DNA"/>
</dbReference>
<organism evidence="14 15">
    <name type="scientific">Colocasia esculenta</name>
    <name type="common">Wild taro</name>
    <name type="synonym">Arum esculentum</name>
    <dbReference type="NCBI Taxonomy" id="4460"/>
    <lineage>
        <taxon>Eukaryota</taxon>
        <taxon>Viridiplantae</taxon>
        <taxon>Streptophyta</taxon>
        <taxon>Embryophyta</taxon>
        <taxon>Tracheophyta</taxon>
        <taxon>Spermatophyta</taxon>
        <taxon>Magnoliopsida</taxon>
        <taxon>Liliopsida</taxon>
        <taxon>Araceae</taxon>
        <taxon>Aroideae</taxon>
        <taxon>Colocasieae</taxon>
        <taxon>Colocasia</taxon>
    </lineage>
</organism>
<keyword evidence="4" id="KW-0507">mRNA processing</keyword>
<dbReference type="OrthoDB" id="551352at2759"/>
<keyword evidence="8" id="KW-0508">mRNA splicing</keyword>
<reference evidence="14" key="1">
    <citation type="submission" date="2017-07" db="EMBL/GenBank/DDBJ databases">
        <title>Taro Niue Genome Assembly and Annotation.</title>
        <authorList>
            <person name="Atibalentja N."/>
            <person name="Keating K."/>
            <person name="Fields C.J."/>
        </authorList>
    </citation>
    <scope>NUCLEOTIDE SEQUENCE</scope>
    <source>
        <strain evidence="14">Niue_2</strain>
        <tissue evidence="14">Leaf</tissue>
    </source>
</reference>
<dbReference type="SUPFAM" id="SSF75471">
    <property type="entry name" value="YhbY-like"/>
    <property type="match status" value="3"/>
</dbReference>
<protein>
    <recommendedName>
        <fullName evidence="13">CRM domain-containing protein</fullName>
    </recommendedName>
</protein>
<proteinExistence type="predicted"/>
<dbReference type="GO" id="GO:0003729">
    <property type="term" value="F:mRNA binding"/>
    <property type="evidence" value="ECO:0007669"/>
    <property type="project" value="InterPro"/>
</dbReference>
<evidence type="ECO:0000313" key="14">
    <source>
        <dbReference type="EMBL" id="MQL83280.1"/>
    </source>
</evidence>
<dbReference type="GO" id="GO:1990904">
    <property type="term" value="C:ribonucleoprotein complex"/>
    <property type="evidence" value="ECO:0007669"/>
    <property type="project" value="UniProtKB-KW"/>
</dbReference>
<evidence type="ECO:0000256" key="9">
    <source>
        <dbReference type="ARBA" id="ARBA00023274"/>
    </source>
</evidence>
<keyword evidence="11" id="KW-0175">Coiled coil</keyword>
<sequence>MAAGSAALFLSPLPRSNSLRPPRFPSALPDALSTAVASAPVPAPFFSSRHFFRHAPPRFCSPAECGDASHSLLAEKPWAHSGGSSRAPTAPWMNQPLVLPPEDVLDLSRPARKKREGKPRGGSLTHTVRGGRSRQAMKKIVQSIARLGEKSPPDEDEEGGAVEGLLNFPLEQVLGCSEEEGGSPGGAMPWVGTEKPVVSPRAKKPKVVTAAELTLPEALLTRLRTEALKLTKWVKAKKAGVTDDVVDEIRASWRRNELVMVKFVEPLCRNMDRAREIVEIKTGGLVIWSKGNALVVFRGNIDHKSSDLVHTMPFSDGEQSSSSTPILEKSDDYFEMSSWRNNIISREVSSHAREEHYRHENRISEIINHDESTTGTLYEREVNRLLDGLGPRFLDWWWPKPLPVDADLLPEIVPGFKPPIRLCPPHVRPRLTDDELSYLRKLARPLPTHFALGKNSKLQGLAAAIMKLWEKSLIAKIAVKRGVPGTDDEQMVNELKASLNTYSSQVINIKLIMQRLTGGILILRNKYFIILYRGKDFIPPTVANSIFDRERELKNMQLQEEKARQKATETFSYGDGTVSITSSSGTFKEFRDFKSNCWHLRNGNWEDKVKMEADKEWLWKELGRQERKLQLLKLKIDKSEKELVKLNSKWRLSKQVSDQEFLTEEERQTFRRIGLKMDEFLLLGRRGVYDGTIASIHMHWKHREIVKVITMQQKFSQITFTASLLEIESGGILVTIEKLRRGHTIIIYRGKNYQAPIKLLPENLLTKKEAFERSIHIQRRGSLKYFSQRRQQSIWELKMKLVSMHILQDMATRRQNDTCALIVLILKDVRAWTE</sequence>
<evidence type="ECO:0000256" key="1">
    <source>
        <dbReference type="ARBA" id="ARBA00004229"/>
    </source>
</evidence>
<dbReference type="InterPro" id="IPR045278">
    <property type="entry name" value="CRS1/CFM2/CFM3"/>
</dbReference>
<feature type="region of interest" description="Disordered" evidence="12">
    <location>
        <begin position="105"/>
        <end position="135"/>
    </location>
</feature>
<keyword evidence="3" id="KW-0934">Plastid</keyword>
<feature type="domain" description="CRM" evidence="13">
    <location>
        <begin position="660"/>
        <end position="760"/>
    </location>
</feature>
<dbReference type="PANTHER" id="PTHR31846">
    <property type="entry name" value="CRS1 / YHBY (CRM) DOMAIN-CONTAINING PROTEIN"/>
    <property type="match status" value="1"/>
</dbReference>
<dbReference type="Proteomes" id="UP000652761">
    <property type="component" value="Unassembled WGS sequence"/>
</dbReference>
<evidence type="ECO:0000256" key="7">
    <source>
        <dbReference type="ARBA" id="ARBA00022946"/>
    </source>
</evidence>
<feature type="domain" description="CRM" evidence="13">
    <location>
        <begin position="429"/>
        <end position="544"/>
    </location>
</feature>
<keyword evidence="15" id="KW-1185">Reference proteome</keyword>
<dbReference type="GO" id="GO:0000373">
    <property type="term" value="P:Group II intron splicing"/>
    <property type="evidence" value="ECO:0007669"/>
    <property type="project" value="UniProtKB-ARBA"/>
</dbReference>
<dbReference type="AlphaFoldDB" id="A0A843UNB0"/>
<keyword evidence="5" id="KW-0677">Repeat</keyword>
<evidence type="ECO:0000313" key="15">
    <source>
        <dbReference type="Proteomes" id="UP000652761"/>
    </source>
</evidence>
<dbReference type="PANTHER" id="PTHR31846:SF10">
    <property type="entry name" value="CHLOROPLASTIC GROUP IIA INTRON SPLICING FACILITATOR CRS1, CHLOROPLASTIC"/>
    <property type="match status" value="1"/>
</dbReference>
<dbReference type="GO" id="GO:0006397">
    <property type="term" value="P:mRNA processing"/>
    <property type="evidence" value="ECO:0007669"/>
    <property type="project" value="UniProtKB-KW"/>
</dbReference>
<keyword evidence="9" id="KW-0687">Ribonucleoprotein</keyword>
<dbReference type="SMART" id="SM01103">
    <property type="entry name" value="CRS1_YhbY"/>
    <property type="match status" value="3"/>
</dbReference>
<evidence type="ECO:0000256" key="12">
    <source>
        <dbReference type="SAM" id="MobiDB-lite"/>
    </source>
</evidence>
<dbReference type="GO" id="GO:0009507">
    <property type="term" value="C:chloroplast"/>
    <property type="evidence" value="ECO:0007669"/>
    <property type="project" value="UniProtKB-SubCell"/>
</dbReference>
<accession>A0A843UNB0</accession>
<evidence type="ECO:0000256" key="8">
    <source>
        <dbReference type="ARBA" id="ARBA00023187"/>
    </source>
</evidence>
<gene>
    <name evidence="14" type="ORF">Taro_015769</name>
</gene>